<dbReference type="InterPro" id="IPR001584">
    <property type="entry name" value="Integrase_cat-core"/>
</dbReference>
<dbReference type="Pfam" id="PF00665">
    <property type="entry name" value="rve"/>
    <property type="match status" value="2"/>
</dbReference>
<dbReference type="Gene3D" id="1.10.340.70">
    <property type="match status" value="1"/>
</dbReference>
<dbReference type="Pfam" id="PF00098">
    <property type="entry name" value="zf-CCHC"/>
    <property type="match status" value="1"/>
</dbReference>
<dbReference type="SUPFAM" id="SSF50630">
    <property type="entry name" value="Acid proteases"/>
    <property type="match status" value="1"/>
</dbReference>
<keyword evidence="14" id="KW-0511">Multifunctional enzyme</keyword>
<feature type="domain" description="Integrase catalytic" evidence="18">
    <location>
        <begin position="33"/>
        <end position="192"/>
    </location>
</feature>
<dbReference type="Gene3D" id="3.30.70.270">
    <property type="match status" value="2"/>
</dbReference>
<dbReference type="InterPro" id="IPR036397">
    <property type="entry name" value="RNaseH_sf"/>
</dbReference>
<dbReference type="FunFam" id="3.30.70.270:FF:000020">
    <property type="entry name" value="Transposon Tf2-6 polyprotein-like Protein"/>
    <property type="match status" value="1"/>
</dbReference>
<evidence type="ECO:0000256" key="5">
    <source>
        <dbReference type="ARBA" id="ARBA00022722"/>
    </source>
</evidence>
<sequence length="1663" mass="189889">MSGDVHVWCRTCTQCAARKRPSKNSRALMQPMTAGYPLQRVGMDILGPLEKTPSGNRYVLVLTDYFTKWTAAFPLTNMEADTVAKVLMEKYIAYFGAPDCLHSDQGRSFEARVVQELCHLFDIKKTRSSPYHPQGNGQAERFNRTLLDMLSIMCEENRQQWDEMLSFVMLAYNSSVNESTGVTPAMAMFGRELQLPLDIQMGSPQRNDTETLPNYIRQTRERIDIVHEQMRRQLNLQQRRQKSLYDRKATQGTFRVKDLVWLAIPRGGKLHPCWEGPYEIVQTLGPHTYRVRHQERRRRTMVVHSDRLKKYVTREDADETRRRPFPLWYGSGNYPKEQQPKENVTGPSVEVRRSMRTRRPPGYLRDYVPPDGATIGERGRMSENPRWIMPPEALTRSSDVERWFIRMERYFRAADVPDNRRAAMVQYHMDEAMGDVLSALEVEETDDYDKLKSTLFRVFGVNNSEERYMKEFINRRQRENESVEEYAGHLKRLLPKAFPQLKDQADGILLQQFEAGIRQDMIKFTILRSAPDSFEKAVKIAAREELMINQVTAAAASASVVTTAANVKKETAGHEGETGSAAAIRAEQPSDIDMLARKVKELLAGEITATTRTKAVSQRRRRQRSDRFTCWTCGQLGHISRDCHAHTGSQHGRDEPQSGVSNTNHNIPIIVVQSPITDIPLVEGSVGGLKCKMLVDTGAAVTLAAEEVMKGSKVLRRVPKPSIRLEAASGAELVVTNAYVMEIVLGGTVRVQHTVLWVKGLSHQFLLGWDFMRSHGCTPDPVANCLRMRQSSIPFTKPIAVAPVGTKSANGRSQILAAMEQMLPKEQEAGGKYRPTLSAILEQFSDVLATSDEDLGRTSVIRHAIHTGDAKPRLMETSLRGLVGSKCLVYLDDVIVFGRTAEEHTARLQEVLDRLRKVGLKVKPEKCQLMKRKVAYLGHIISEKGIATDPSKTRAVKEWQAPSCVSELRQFLGLASYYRKFVNGFASIAAPLHRLLEGDAEWKWTEDCQVAFDALKHQLTSAPILAYPDFRRRFLVDVDASGDGLGAVLSQKDGSKERVVAYASRSLTKPERRYCVTRREMLGLVWALREFRPYLYGQRFLVRTDHSCLRWLRNFKEPEGQVARWLESLAELDFEVEHRPGRLHGNADALSRTSCAQCGRPMKSSMCAVRAAPSGSAVVAQTLRDQLLAAQQTDPEIQLLRQWVTSGPWPTQCPHEYSRDLKVMWQQGPIWIVQEDLICRHRDGLTAEEGATQVLVPRALRSEIMRSLHNSRYAGHLGERRTLSRTRSRFYWPGMSGDVHVWCRTCTQCAARKRPSKNSRALMQPMTAGYPLQRVGMDILGPLEKTPSGNRYVLVLTDYFTKWTAAFPLTNMEADTVAKVLMEKYIAYFGAPDCLHSDQGRSFEARVVQELCHLFDIKKTRSSPYHPQGNGQAERFNRTLLDMLSIMCEENRQQWDEMLSFVMLAYNSSVNESTGVTPAMAMFGRELQLPLDIQMGSPQRNDTETLPNYIRQTRERIDIVHEQMRRQLNLQQRRQKSLYDRKATQGTFRVKDLVWLAIPRGGKLHPCWEGPYEIVQTLGPHTYRVRHQERRRRTMVVHSDRLKKYVTREDADETRRRPFPLWYGSGNYPKEQQPKENVTGPSVEVRRSMRTRRPPGYLRDYVR</sequence>
<evidence type="ECO:0000256" key="9">
    <source>
        <dbReference type="ARBA" id="ARBA00022842"/>
    </source>
</evidence>
<evidence type="ECO:0000256" key="15">
    <source>
        <dbReference type="PROSITE-ProRule" id="PRU00047"/>
    </source>
</evidence>
<keyword evidence="15" id="KW-0863">Zinc-finger</keyword>
<dbReference type="InterPro" id="IPR041588">
    <property type="entry name" value="Integrase_H2C2"/>
</dbReference>
<protein>
    <recommendedName>
        <fullName evidence="1">RNA-directed DNA polymerase</fullName>
        <ecNumber evidence="1">2.7.7.49</ecNumber>
    </recommendedName>
</protein>
<dbReference type="Gene3D" id="3.30.420.10">
    <property type="entry name" value="Ribonuclease H-like superfamily/Ribonuclease H"/>
    <property type="match status" value="2"/>
</dbReference>
<feature type="region of interest" description="Disordered" evidence="16">
    <location>
        <begin position="1623"/>
        <end position="1663"/>
    </location>
</feature>
<dbReference type="InterPro" id="IPR021109">
    <property type="entry name" value="Peptidase_aspartic_dom_sf"/>
</dbReference>
<dbReference type="InterPro" id="IPR054465">
    <property type="entry name" value="Integrase_p58-like_C"/>
</dbReference>
<dbReference type="Pfam" id="PF13975">
    <property type="entry name" value="gag-asp_proteas"/>
    <property type="match status" value="1"/>
</dbReference>
<feature type="region of interest" description="Disordered" evidence="16">
    <location>
        <begin position="329"/>
        <end position="383"/>
    </location>
</feature>
<evidence type="ECO:0000256" key="16">
    <source>
        <dbReference type="SAM" id="MobiDB-lite"/>
    </source>
</evidence>
<dbReference type="GO" id="GO:0042575">
    <property type="term" value="C:DNA polymerase complex"/>
    <property type="evidence" value="ECO:0007669"/>
    <property type="project" value="UniProtKB-ARBA"/>
</dbReference>
<evidence type="ECO:0000256" key="7">
    <source>
        <dbReference type="ARBA" id="ARBA00022759"/>
    </source>
</evidence>
<evidence type="ECO:0000313" key="19">
    <source>
        <dbReference type="EMBL" id="KRX12639.1"/>
    </source>
</evidence>
<dbReference type="GO" id="GO:0004519">
    <property type="term" value="F:endonuclease activity"/>
    <property type="evidence" value="ECO:0007669"/>
    <property type="project" value="UniProtKB-KW"/>
</dbReference>
<evidence type="ECO:0000256" key="6">
    <source>
        <dbReference type="ARBA" id="ARBA00022750"/>
    </source>
</evidence>
<dbReference type="InterPro" id="IPR043502">
    <property type="entry name" value="DNA/RNA_pol_sf"/>
</dbReference>
<dbReference type="PROSITE" id="PS00141">
    <property type="entry name" value="ASP_PROTEASE"/>
    <property type="match status" value="1"/>
</dbReference>
<dbReference type="GO" id="GO:0004190">
    <property type="term" value="F:aspartic-type endopeptidase activity"/>
    <property type="evidence" value="ECO:0007669"/>
    <property type="project" value="UniProtKB-KW"/>
</dbReference>
<dbReference type="SUPFAM" id="SSF57756">
    <property type="entry name" value="Retrovirus zinc finger-like domains"/>
    <property type="match status" value="1"/>
</dbReference>
<dbReference type="Pfam" id="PF17921">
    <property type="entry name" value="Integrase_H2C2"/>
    <property type="match status" value="1"/>
</dbReference>
<dbReference type="GO" id="GO:0003723">
    <property type="term" value="F:RNA binding"/>
    <property type="evidence" value="ECO:0007669"/>
    <property type="project" value="UniProtKB-KW"/>
</dbReference>
<evidence type="ECO:0000256" key="12">
    <source>
        <dbReference type="ARBA" id="ARBA00022918"/>
    </source>
</evidence>
<dbReference type="InterPro" id="IPR043128">
    <property type="entry name" value="Rev_trsase/Diguanyl_cyclase"/>
</dbReference>
<evidence type="ECO:0000256" key="10">
    <source>
        <dbReference type="ARBA" id="ARBA00022884"/>
    </source>
</evidence>
<keyword evidence="4" id="KW-0548">Nucleotidyltransferase</keyword>
<proteinExistence type="predicted"/>
<evidence type="ECO:0000256" key="3">
    <source>
        <dbReference type="ARBA" id="ARBA00022679"/>
    </source>
</evidence>
<reference evidence="19 20" key="1">
    <citation type="submission" date="2015-01" db="EMBL/GenBank/DDBJ databases">
        <title>Evolution of Trichinella species and genotypes.</title>
        <authorList>
            <person name="Korhonen P.K."/>
            <person name="Edoardo P."/>
            <person name="Giuseppe L.R."/>
            <person name="Gasser R.B."/>
        </authorList>
    </citation>
    <scope>NUCLEOTIDE SEQUENCE [LARGE SCALE GENOMIC DNA]</scope>
    <source>
        <strain evidence="19">ISS37</strain>
    </source>
</reference>
<evidence type="ECO:0000256" key="1">
    <source>
        <dbReference type="ARBA" id="ARBA00012493"/>
    </source>
</evidence>
<dbReference type="InterPro" id="IPR041577">
    <property type="entry name" value="RT_RNaseH_2"/>
</dbReference>
<keyword evidence="7" id="KW-0255">Endonuclease</keyword>
<dbReference type="EMBL" id="JYDL01000308">
    <property type="protein sequence ID" value="KRX12639.1"/>
    <property type="molecule type" value="Genomic_DNA"/>
</dbReference>
<dbReference type="GO" id="GO:0019899">
    <property type="term" value="F:enzyme binding"/>
    <property type="evidence" value="ECO:0007669"/>
    <property type="project" value="UniProtKB-ARBA"/>
</dbReference>
<dbReference type="OrthoDB" id="154058at2759"/>
<evidence type="ECO:0000259" key="18">
    <source>
        <dbReference type="PROSITE" id="PS50994"/>
    </source>
</evidence>
<dbReference type="CDD" id="cd09274">
    <property type="entry name" value="RNase_HI_RT_Ty3"/>
    <property type="match status" value="1"/>
</dbReference>
<keyword evidence="2" id="KW-0645">Protease</keyword>
<evidence type="ECO:0000256" key="2">
    <source>
        <dbReference type="ARBA" id="ARBA00022670"/>
    </source>
</evidence>
<dbReference type="InterPro" id="IPR001969">
    <property type="entry name" value="Aspartic_peptidase_AS"/>
</dbReference>
<dbReference type="GO" id="GO:0003964">
    <property type="term" value="F:RNA-directed DNA polymerase activity"/>
    <property type="evidence" value="ECO:0007669"/>
    <property type="project" value="UniProtKB-KW"/>
</dbReference>
<dbReference type="Gene3D" id="4.10.60.10">
    <property type="entry name" value="Zinc finger, CCHC-type"/>
    <property type="match status" value="1"/>
</dbReference>
<dbReference type="EC" id="2.7.7.49" evidence="1"/>
<feature type="domain" description="CCHC-type" evidence="17">
    <location>
        <begin position="630"/>
        <end position="643"/>
    </location>
</feature>
<dbReference type="SMART" id="SM00343">
    <property type="entry name" value="ZnF_C2HC"/>
    <property type="match status" value="1"/>
</dbReference>
<evidence type="ECO:0000256" key="4">
    <source>
        <dbReference type="ARBA" id="ARBA00022695"/>
    </source>
</evidence>
<feature type="domain" description="Integrase catalytic" evidence="18">
    <location>
        <begin position="1327"/>
        <end position="1486"/>
    </location>
</feature>
<gene>
    <name evidence="19" type="primary">Tf2-6</name>
    <name evidence="19" type="ORF">T07_1443</name>
</gene>
<dbReference type="SUPFAM" id="SSF56672">
    <property type="entry name" value="DNA/RNA polymerases"/>
    <property type="match status" value="1"/>
</dbReference>
<keyword evidence="15" id="KW-0479">Metal-binding</keyword>
<keyword evidence="20" id="KW-1185">Reference proteome</keyword>
<evidence type="ECO:0000313" key="20">
    <source>
        <dbReference type="Proteomes" id="UP000054630"/>
    </source>
</evidence>
<dbReference type="Pfam" id="PF22938">
    <property type="entry name" value="Integrase_p58_C"/>
    <property type="match status" value="2"/>
</dbReference>
<dbReference type="CDD" id="cd01647">
    <property type="entry name" value="RT_LTR"/>
    <property type="match status" value="1"/>
</dbReference>
<dbReference type="GO" id="GO:0006508">
    <property type="term" value="P:proteolysis"/>
    <property type="evidence" value="ECO:0007669"/>
    <property type="project" value="UniProtKB-KW"/>
</dbReference>
<keyword evidence="10" id="KW-0694">RNA-binding</keyword>
<keyword evidence="3" id="KW-0808">Transferase</keyword>
<keyword evidence="5" id="KW-0540">Nuclease</keyword>
<dbReference type="PROSITE" id="PS50158">
    <property type="entry name" value="ZF_CCHC"/>
    <property type="match status" value="1"/>
</dbReference>
<keyword evidence="13" id="KW-0238">DNA-binding</keyword>
<dbReference type="InterPro" id="IPR050951">
    <property type="entry name" value="Retrovirus_Pol_polyprotein"/>
</dbReference>
<dbReference type="InterPro" id="IPR012337">
    <property type="entry name" value="RNaseH-like_sf"/>
</dbReference>
<dbReference type="Pfam" id="PF00078">
    <property type="entry name" value="RVT_1"/>
    <property type="match status" value="1"/>
</dbReference>
<dbReference type="PROSITE" id="PS50994">
    <property type="entry name" value="INTEGRASE"/>
    <property type="match status" value="2"/>
</dbReference>
<dbReference type="FunFam" id="3.30.70.270:FF:000003">
    <property type="entry name" value="Transposon Ty3-G Gag-Pol polyprotein"/>
    <property type="match status" value="1"/>
</dbReference>
<dbReference type="STRING" id="6336.A0A0V0RDU5"/>
<dbReference type="InterPro" id="IPR036875">
    <property type="entry name" value="Znf_CCHC_sf"/>
</dbReference>
<evidence type="ECO:0000256" key="14">
    <source>
        <dbReference type="ARBA" id="ARBA00023268"/>
    </source>
</evidence>
<keyword evidence="6" id="KW-0064">Aspartyl protease</keyword>
<evidence type="ECO:0000256" key="11">
    <source>
        <dbReference type="ARBA" id="ARBA00022908"/>
    </source>
</evidence>
<name>A0A0V0RDU5_9BILA</name>
<keyword evidence="15" id="KW-0862">Zinc</keyword>
<dbReference type="GO" id="GO:0008270">
    <property type="term" value="F:zinc ion binding"/>
    <property type="evidence" value="ECO:0007669"/>
    <property type="project" value="UniProtKB-KW"/>
</dbReference>
<dbReference type="PANTHER" id="PTHR37984:SF5">
    <property type="entry name" value="PROTEIN NYNRIN-LIKE"/>
    <property type="match status" value="1"/>
</dbReference>
<keyword evidence="8" id="KW-0378">Hydrolase</keyword>
<keyword evidence="11" id="KW-0229">DNA integration</keyword>
<dbReference type="Gene3D" id="3.10.20.370">
    <property type="match status" value="1"/>
</dbReference>
<dbReference type="FunFam" id="3.10.20.370:FF:000001">
    <property type="entry name" value="Retrovirus-related Pol polyprotein from transposon 17.6-like protein"/>
    <property type="match status" value="1"/>
</dbReference>
<evidence type="ECO:0000256" key="13">
    <source>
        <dbReference type="ARBA" id="ARBA00023125"/>
    </source>
</evidence>
<accession>A0A0V0RDU5</accession>
<dbReference type="GO" id="GO:0003677">
    <property type="term" value="F:DNA binding"/>
    <property type="evidence" value="ECO:0007669"/>
    <property type="project" value="UniProtKB-KW"/>
</dbReference>
<dbReference type="SUPFAM" id="SSF53098">
    <property type="entry name" value="Ribonuclease H-like"/>
    <property type="match status" value="2"/>
</dbReference>
<keyword evidence="9" id="KW-0460">Magnesium</keyword>
<comment type="caution">
    <text evidence="19">The sequence shown here is derived from an EMBL/GenBank/DDBJ whole genome shotgun (WGS) entry which is preliminary data.</text>
</comment>
<dbReference type="Pfam" id="PF17919">
    <property type="entry name" value="RT_RNaseH_2"/>
    <property type="match status" value="1"/>
</dbReference>
<dbReference type="CDD" id="cd00303">
    <property type="entry name" value="retropepsin_like"/>
    <property type="match status" value="1"/>
</dbReference>
<organism evidence="19 20">
    <name type="scientific">Trichinella nelsoni</name>
    <dbReference type="NCBI Taxonomy" id="6336"/>
    <lineage>
        <taxon>Eukaryota</taxon>
        <taxon>Metazoa</taxon>
        <taxon>Ecdysozoa</taxon>
        <taxon>Nematoda</taxon>
        <taxon>Enoplea</taxon>
        <taxon>Dorylaimia</taxon>
        <taxon>Trichinellida</taxon>
        <taxon>Trichinellidae</taxon>
        <taxon>Trichinella</taxon>
    </lineage>
</organism>
<dbReference type="InterPro" id="IPR001878">
    <property type="entry name" value="Znf_CCHC"/>
</dbReference>
<dbReference type="Proteomes" id="UP000054630">
    <property type="component" value="Unassembled WGS sequence"/>
</dbReference>
<evidence type="ECO:0000256" key="8">
    <source>
        <dbReference type="ARBA" id="ARBA00022801"/>
    </source>
</evidence>
<dbReference type="GO" id="GO:0015074">
    <property type="term" value="P:DNA integration"/>
    <property type="evidence" value="ECO:0007669"/>
    <property type="project" value="UniProtKB-KW"/>
</dbReference>
<evidence type="ECO:0000259" key="17">
    <source>
        <dbReference type="PROSITE" id="PS50158"/>
    </source>
</evidence>
<dbReference type="Gene3D" id="2.40.70.10">
    <property type="entry name" value="Acid Proteases"/>
    <property type="match status" value="1"/>
</dbReference>
<dbReference type="PANTHER" id="PTHR37984">
    <property type="entry name" value="PROTEIN CBG26694"/>
    <property type="match status" value="1"/>
</dbReference>
<dbReference type="InterPro" id="IPR000477">
    <property type="entry name" value="RT_dom"/>
</dbReference>
<dbReference type="FunFam" id="3.30.420.10:FF:000032">
    <property type="entry name" value="Retrovirus-related Pol polyprotein from transposon 297-like Protein"/>
    <property type="match status" value="2"/>
</dbReference>
<dbReference type="FunFam" id="1.10.340.70:FF:000001">
    <property type="entry name" value="Retrovirus-related Pol polyprotein from transposon gypsy-like Protein"/>
    <property type="match status" value="1"/>
</dbReference>
<keyword evidence="12" id="KW-0695">RNA-directed DNA polymerase</keyword>